<proteinExistence type="predicted"/>
<name>A0A9N9L2U2_9HELO</name>
<feature type="compositionally biased region" description="Polar residues" evidence="1">
    <location>
        <begin position="386"/>
        <end position="397"/>
    </location>
</feature>
<dbReference type="OrthoDB" id="412402at2759"/>
<evidence type="ECO:0000313" key="3">
    <source>
        <dbReference type="Proteomes" id="UP000696280"/>
    </source>
</evidence>
<organism evidence="2 3">
    <name type="scientific">Hymenoscyphus fraxineus</name>
    <dbReference type="NCBI Taxonomy" id="746836"/>
    <lineage>
        <taxon>Eukaryota</taxon>
        <taxon>Fungi</taxon>
        <taxon>Dikarya</taxon>
        <taxon>Ascomycota</taxon>
        <taxon>Pezizomycotina</taxon>
        <taxon>Leotiomycetes</taxon>
        <taxon>Helotiales</taxon>
        <taxon>Helotiaceae</taxon>
        <taxon>Hymenoscyphus</taxon>
    </lineage>
</organism>
<dbReference type="Pfam" id="PF12224">
    <property type="entry name" value="Amidoligase_2"/>
    <property type="match status" value="1"/>
</dbReference>
<dbReference type="Proteomes" id="UP000696280">
    <property type="component" value="Unassembled WGS sequence"/>
</dbReference>
<reference evidence="2" key="1">
    <citation type="submission" date="2021-07" db="EMBL/GenBank/DDBJ databases">
        <authorList>
            <person name="Durling M."/>
        </authorList>
    </citation>
    <scope>NUCLEOTIDE SEQUENCE</scope>
</reference>
<evidence type="ECO:0000313" key="2">
    <source>
        <dbReference type="EMBL" id="CAG8958886.1"/>
    </source>
</evidence>
<keyword evidence="3" id="KW-1185">Reference proteome</keyword>
<feature type="compositionally biased region" description="Basic and acidic residues" evidence="1">
    <location>
        <begin position="1"/>
        <end position="18"/>
    </location>
</feature>
<evidence type="ECO:0008006" key="4">
    <source>
        <dbReference type="Google" id="ProtNLM"/>
    </source>
</evidence>
<feature type="compositionally biased region" description="Low complexity" evidence="1">
    <location>
        <begin position="398"/>
        <end position="412"/>
    </location>
</feature>
<feature type="region of interest" description="Disordered" evidence="1">
    <location>
        <begin position="1"/>
        <end position="36"/>
    </location>
</feature>
<sequence length="423" mass="48484">MRSPELSRDMRMVLRGERTNLSPEHQPKYQETPAGQRPRITFGVEFEFNIAYKQSGEDPDRKEPRPIRGIVLKNRDFDDPRWENTPVKFPEAWEHVAETLRAAGISARNKWDMTREPMEEDWIVKSDISVGAQLKSYSFLGIEVTSPPLYDCKKSRMLVASVCSVLCNKYRIICNSSTGLHCHVAFGRLCYSPRTLTNLMAVCWAFTDRLELIHPLARRAGRGNAFYCESMRINSVLARTLEEQRGIKCQLPEGVEAGLRKILGHRNDRDHTAIWNLTRNMDRQKLAYNNSNLAGLTLGMKVPTIEFRQHAGTLDPERVTAWTRVACRLVEFADKIGSAELDTFLWKYCNNQDFTVLDLLKALDLPEQAAYYKKWFEEHCQWLNNDRSSVSPQSARKSQASSSDNSTDSAASGYKSFFSRRPD</sequence>
<dbReference type="EMBL" id="CAJVRL010000086">
    <property type="protein sequence ID" value="CAG8958886.1"/>
    <property type="molecule type" value="Genomic_DNA"/>
</dbReference>
<dbReference type="InterPro" id="IPR022025">
    <property type="entry name" value="Amidoligase_2"/>
</dbReference>
<feature type="region of interest" description="Disordered" evidence="1">
    <location>
        <begin position="386"/>
        <end position="423"/>
    </location>
</feature>
<dbReference type="PANTHER" id="PTHR36847">
    <property type="entry name" value="AMIDOLIGASE ENZYME"/>
    <property type="match status" value="1"/>
</dbReference>
<comment type="caution">
    <text evidence="2">The sequence shown here is derived from an EMBL/GenBank/DDBJ whole genome shotgun (WGS) entry which is preliminary data.</text>
</comment>
<accession>A0A9N9L2U2</accession>
<dbReference type="AlphaFoldDB" id="A0A9N9L2U2"/>
<dbReference type="PANTHER" id="PTHR36847:SF1">
    <property type="entry name" value="AMIDOLIGASE ENZYME"/>
    <property type="match status" value="1"/>
</dbReference>
<protein>
    <recommendedName>
        <fullName evidence="4">Amidoligase enzyme</fullName>
    </recommendedName>
</protein>
<evidence type="ECO:0000256" key="1">
    <source>
        <dbReference type="SAM" id="MobiDB-lite"/>
    </source>
</evidence>
<gene>
    <name evidence="2" type="ORF">HYFRA_00012883</name>
</gene>